<dbReference type="AlphaFoldDB" id="A0A6M9PVY0"/>
<proteinExistence type="predicted"/>
<dbReference type="EMBL" id="CP028940">
    <property type="protein sequence ID" value="QKM60123.1"/>
    <property type="molecule type" value="Genomic_DNA"/>
</dbReference>
<dbReference type="KEGG" id="pard:DN92_03180"/>
<name>A0A6M9PVY0_9BURK</name>
<dbReference type="Proteomes" id="UP000501090">
    <property type="component" value="Chromosome"/>
</dbReference>
<evidence type="ECO:0000313" key="2">
    <source>
        <dbReference type="Proteomes" id="UP000501090"/>
    </source>
</evidence>
<organism evidence="1 2">
    <name type="scientific">Polynucleobacter arcticus</name>
    <dbReference type="NCBI Taxonomy" id="1743165"/>
    <lineage>
        <taxon>Bacteria</taxon>
        <taxon>Pseudomonadati</taxon>
        <taxon>Pseudomonadota</taxon>
        <taxon>Betaproteobacteria</taxon>
        <taxon>Burkholderiales</taxon>
        <taxon>Burkholderiaceae</taxon>
        <taxon>Polynucleobacter</taxon>
    </lineage>
</organism>
<evidence type="ECO:0000313" key="1">
    <source>
        <dbReference type="EMBL" id="QKM60123.1"/>
    </source>
</evidence>
<protein>
    <submittedName>
        <fullName evidence="1">Uncharacterized protein</fullName>
    </submittedName>
</protein>
<keyword evidence="2" id="KW-1185">Reference proteome</keyword>
<dbReference type="RefSeq" id="WP_173959893.1">
    <property type="nucleotide sequence ID" value="NZ_CBCSCC010000017.1"/>
</dbReference>
<reference evidence="1 2" key="1">
    <citation type="submission" date="2018-04" db="EMBL/GenBank/DDBJ databases">
        <title>Polynucleobacter sp. UK-Long2-W17 genome.</title>
        <authorList>
            <person name="Hahn M.W."/>
        </authorList>
    </citation>
    <scope>NUCLEOTIDE SEQUENCE [LARGE SCALE GENOMIC DNA]</scope>
    <source>
        <strain evidence="1 2">UK-Long2-W17</strain>
    </source>
</reference>
<accession>A0A6M9PVY0</accession>
<gene>
    <name evidence="1" type="ORF">DN92_03180</name>
</gene>
<sequence>MILSKSFSLQFTDLLETPAHFLPSYTSLHHNIGANTVKMLKEHDVKYIFQGVAFDSMLVEAVNNNANDIRWPNLQDNWLHDYVFSPQGSAYIDIAALSPVKQVLLSLRNGQTQDIQKWWARKFFSRVIPPELSNYAYKANFGPLWWDGLLSSSDQITEIVDTAWQITALPVFENFKMQTLFDGMNNGTGRAGFAMLSYANWVHALHKADRLTD</sequence>